<dbReference type="AlphaFoldDB" id="A0A6M0V1U8"/>
<evidence type="ECO:0000313" key="12">
    <source>
        <dbReference type="EMBL" id="NFF86746.1"/>
    </source>
</evidence>
<evidence type="ECO:0000256" key="8">
    <source>
        <dbReference type="ARBA" id="ARBA00033408"/>
    </source>
</evidence>
<proteinExistence type="inferred from homology"/>
<gene>
    <name evidence="12" type="primary">recN</name>
    <name evidence="12" type="ORF">FC774_02345</name>
</gene>
<dbReference type="NCBIfam" id="TIGR00634">
    <property type="entry name" value="recN"/>
    <property type="match status" value="1"/>
</dbReference>
<dbReference type="Pfam" id="PF02463">
    <property type="entry name" value="SMC_N"/>
    <property type="match status" value="1"/>
</dbReference>
<sequence>MLIQLNIKNFALIQEITMNFNEGFNILSGETGAGKSILIDAIDYVLGGKFSKSLIRTGENKTYVEAIFTVENSLLKNVLIELDIESDDDMLIVSRETHQSGRSLIKVNGKTFLTSQLKKIREKLLDIHGQHQNQTLLQRNSHILYLDEFIGNEILSYLEEFTSLKNDLLQIENKIQQICGNDDRDKLLDYLKFQIEDIEKGKLKEKEEEYLKEEFNLLSNAEKISTSLNLSYALLNGVDGDNSVINSISKVIQELSNIENNFEKAKKNRQLIEEAFYTIEEVSRDIRNIAEEVVYDDDALEKVNARIYEINQYKKKYGATIAEVLEYYEKMKIQYNDLINSEKIIEELTLKKKEIIKEMEVVALKLHELRSSKSTELKEKILNELSFVGLEKSTMEINIVREEKFNSRGFDDVCFMISTNPGEPLMPLEKILSGGELSRIMLALKCVFADKDEIATLIFDEIDTGISGGVAKRVGEKMYQVSKNHQVLCITHLPQIAILSDYHYFVSKVVKENKTFTNIRVLTKEEKEYQIGRMLDGDEVTEATLNNVKEMIKIAELKKLEI</sequence>
<comment type="similarity">
    <text evidence="2 9">Belongs to the RecN family.</text>
</comment>
<dbReference type="GO" id="GO:0009432">
    <property type="term" value="P:SOS response"/>
    <property type="evidence" value="ECO:0007669"/>
    <property type="project" value="TreeGrafter"/>
</dbReference>
<evidence type="ECO:0000256" key="7">
    <source>
        <dbReference type="ARBA" id="ARBA00023204"/>
    </source>
</evidence>
<keyword evidence="7 9" id="KW-0234">DNA repair</keyword>
<dbReference type="GO" id="GO:0006310">
    <property type="term" value="P:DNA recombination"/>
    <property type="evidence" value="ECO:0007669"/>
    <property type="project" value="InterPro"/>
</dbReference>
<dbReference type="InterPro" id="IPR004604">
    <property type="entry name" value="DNA_recomb/repair_RecN"/>
</dbReference>
<name>A0A6M0V1U8_CLOBO</name>
<evidence type="ECO:0000256" key="3">
    <source>
        <dbReference type="ARBA" id="ARBA00021315"/>
    </source>
</evidence>
<dbReference type="CDD" id="cd03241">
    <property type="entry name" value="ABC_RecN"/>
    <property type="match status" value="2"/>
</dbReference>
<dbReference type="InterPro" id="IPR027417">
    <property type="entry name" value="P-loop_NTPase"/>
</dbReference>
<evidence type="ECO:0000256" key="1">
    <source>
        <dbReference type="ARBA" id="ARBA00003618"/>
    </source>
</evidence>
<evidence type="ECO:0000256" key="10">
    <source>
        <dbReference type="SAM" id="Coils"/>
    </source>
</evidence>
<reference evidence="12 13" key="1">
    <citation type="submission" date="2019-04" db="EMBL/GenBank/DDBJ databases">
        <title>Genome sequencing of Clostridium botulinum Groups I-IV and Clostridium butyricum.</title>
        <authorList>
            <person name="Brunt J."/>
            <person name="Van Vliet A.H.M."/>
            <person name="Stringer S.C."/>
            <person name="Carter A.T."/>
            <person name="Peck M.W."/>
        </authorList>
    </citation>
    <scope>NUCLEOTIDE SEQUENCE [LARGE SCALE GENOMIC DNA]</scope>
    <source>
        <strain evidence="12 13">1605</strain>
    </source>
</reference>
<dbReference type="GO" id="GO:0006281">
    <property type="term" value="P:DNA repair"/>
    <property type="evidence" value="ECO:0007669"/>
    <property type="project" value="UniProtKB-KW"/>
</dbReference>
<evidence type="ECO:0000256" key="5">
    <source>
        <dbReference type="ARBA" id="ARBA00022763"/>
    </source>
</evidence>
<dbReference type="SUPFAM" id="SSF52540">
    <property type="entry name" value="P-loop containing nucleoside triphosphate hydrolases"/>
    <property type="match status" value="1"/>
</dbReference>
<dbReference type="FunFam" id="3.40.50.300:FF:000356">
    <property type="entry name" value="DNA repair protein RecN"/>
    <property type="match status" value="1"/>
</dbReference>
<evidence type="ECO:0000256" key="4">
    <source>
        <dbReference type="ARBA" id="ARBA00022741"/>
    </source>
</evidence>
<feature type="domain" description="RecF/RecN/SMC N-terminal" evidence="11">
    <location>
        <begin position="2"/>
        <end position="508"/>
    </location>
</feature>
<dbReference type="RefSeq" id="WP_061301961.1">
    <property type="nucleotide sequence ID" value="NZ_LFPA01000093.1"/>
</dbReference>
<evidence type="ECO:0000313" key="13">
    <source>
        <dbReference type="Proteomes" id="UP000476820"/>
    </source>
</evidence>
<dbReference type="PIRSF" id="PIRSF003128">
    <property type="entry name" value="RecN"/>
    <property type="match status" value="1"/>
</dbReference>
<keyword evidence="5 9" id="KW-0227">DNA damage</keyword>
<dbReference type="GO" id="GO:0043590">
    <property type="term" value="C:bacterial nucleoid"/>
    <property type="evidence" value="ECO:0007669"/>
    <property type="project" value="TreeGrafter"/>
</dbReference>
<dbReference type="InterPro" id="IPR003395">
    <property type="entry name" value="RecF/RecN/SMC_N"/>
</dbReference>
<evidence type="ECO:0000256" key="2">
    <source>
        <dbReference type="ARBA" id="ARBA00009441"/>
    </source>
</evidence>
<keyword evidence="6" id="KW-0067">ATP-binding</keyword>
<dbReference type="PANTHER" id="PTHR11059:SF0">
    <property type="entry name" value="DNA REPAIR PROTEIN RECN"/>
    <property type="match status" value="1"/>
</dbReference>
<evidence type="ECO:0000259" key="11">
    <source>
        <dbReference type="Pfam" id="PF02463"/>
    </source>
</evidence>
<dbReference type="Proteomes" id="UP000476820">
    <property type="component" value="Unassembled WGS sequence"/>
</dbReference>
<comment type="function">
    <text evidence="1 9">May be involved in recombinational repair of damaged DNA.</text>
</comment>
<accession>A0A6M0V1U8</accession>
<dbReference type="PANTHER" id="PTHR11059">
    <property type="entry name" value="DNA REPAIR PROTEIN RECN"/>
    <property type="match status" value="1"/>
</dbReference>
<dbReference type="GO" id="GO:0005524">
    <property type="term" value="F:ATP binding"/>
    <property type="evidence" value="ECO:0007669"/>
    <property type="project" value="UniProtKB-KW"/>
</dbReference>
<comment type="caution">
    <text evidence="12">The sequence shown here is derived from an EMBL/GenBank/DDBJ whole genome shotgun (WGS) entry which is preliminary data.</text>
</comment>
<dbReference type="EMBL" id="SWOV01000004">
    <property type="protein sequence ID" value="NFF86746.1"/>
    <property type="molecule type" value="Genomic_DNA"/>
</dbReference>
<feature type="coiled-coil region" evidence="10">
    <location>
        <begin position="248"/>
        <end position="275"/>
    </location>
</feature>
<dbReference type="Gene3D" id="3.40.50.300">
    <property type="entry name" value="P-loop containing nucleotide triphosphate hydrolases"/>
    <property type="match status" value="2"/>
</dbReference>
<keyword evidence="4" id="KW-0547">Nucleotide-binding</keyword>
<keyword evidence="10" id="KW-0175">Coiled coil</keyword>
<organism evidence="12 13">
    <name type="scientific">Clostridium botulinum</name>
    <dbReference type="NCBI Taxonomy" id="1491"/>
    <lineage>
        <taxon>Bacteria</taxon>
        <taxon>Bacillati</taxon>
        <taxon>Bacillota</taxon>
        <taxon>Clostridia</taxon>
        <taxon>Eubacteriales</taxon>
        <taxon>Clostridiaceae</taxon>
        <taxon>Clostridium</taxon>
    </lineage>
</organism>
<evidence type="ECO:0000256" key="6">
    <source>
        <dbReference type="ARBA" id="ARBA00022840"/>
    </source>
</evidence>
<protein>
    <recommendedName>
        <fullName evidence="3 9">DNA repair protein RecN</fullName>
    </recommendedName>
    <alternativeName>
        <fullName evidence="8 9">Recombination protein N</fullName>
    </alternativeName>
</protein>
<evidence type="ECO:0000256" key="9">
    <source>
        <dbReference type="PIRNR" id="PIRNR003128"/>
    </source>
</evidence>